<protein>
    <recommendedName>
        <fullName evidence="2">Metallo-beta-lactamase domain-containing protein</fullName>
    </recommendedName>
</protein>
<dbReference type="InterPro" id="IPR041516">
    <property type="entry name" value="LACTB2_WH"/>
</dbReference>
<gene>
    <name evidence="3" type="ORF">C6P46_007084</name>
</gene>
<dbReference type="SMART" id="SM00849">
    <property type="entry name" value="Lactamase_B"/>
    <property type="match status" value="1"/>
</dbReference>
<dbReference type="GO" id="GO:0044550">
    <property type="term" value="P:secondary metabolite biosynthetic process"/>
    <property type="evidence" value="ECO:0007669"/>
    <property type="project" value="TreeGrafter"/>
</dbReference>
<evidence type="ECO:0000313" key="3">
    <source>
        <dbReference type="EMBL" id="KAG0656511.1"/>
    </source>
</evidence>
<dbReference type="Gene3D" id="1.10.10.10">
    <property type="entry name" value="Winged helix-like DNA-binding domain superfamily/Winged helix DNA-binding domain"/>
    <property type="match status" value="1"/>
</dbReference>
<dbReference type="EMBL" id="PUHQ01000096">
    <property type="protein sequence ID" value="KAG0656511.1"/>
    <property type="molecule type" value="Genomic_DNA"/>
</dbReference>
<organism evidence="3 4">
    <name type="scientific">Rhodotorula mucilaginosa</name>
    <name type="common">Yeast</name>
    <name type="synonym">Rhodotorula rubra</name>
    <dbReference type="NCBI Taxonomy" id="5537"/>
    <lineage>
        <taxon>Eukaryota</taxon>
        <taxon>Fungi</taxon>
        <taxon>Dikarya</taxon>
        <taxon>Basidiomycota</taxon>
        <taxon>Pucciniomycotina</taxon>
        <taxon>Microbotryomycetes</taxon>
        <taxon>Sporidiobolales</taxon>
        <taxon>Sporidiobolaceae</taxon>
        <taxon>Rhodotorula</taxon>
    </lineage>
</organism>
<dbReference type="SUPFAM" id="SSF56281">
    <property type="entry name" value="Metallo-hydrolase/oxidoreductase"/>
    <property type="match status" value="1"/>
</dbReference>
<dbReference type="PANTHER" id="PTHR23131:SF0">
    <property type="entry name" value="ENDORIBONUCLEASE LACTB2"/>
    <property type="match status" value="1"/>
</dbReference>
<feature type="region of interest" description="Disordered" evidence="1">
    <location>
        <begin position="295"/>
        <end position="322"/>
    </location>
</feature>
<proteinExistence type="predicted"/>
<dbReference type="InterPro" id="IPR050662">
    <property type="entry name" value="Sec-metab_biosynth-thioest"/>
</dbReference>
<evidence type="ECO:0000313" key="4">
    <source>
        <dbReference type="Proteomes" id="UP000777482"/>
    </source>
</evidence>
<dbReference type="InterPro" id="IPR001279">
    <property type="entry name" value="Metallo-B-lactamas"/>
</dbReference>
<evidence type="ECO:0000259" key="2">
    <source>
        <dbReference type="SMART" id="SM00849"/>
    </source>
</evidence>
<name>A0A9P6VX45_RHOMI</name>
<dbReference type="Proteomes" id="UP000777482">
    <property type="component" value="Unassembled WGS sequence"/>
</dbReference>
<dbReference type="InterPro" id="IPR036866">
    <property type="entry name" value="RibonucZ/Hydroxyglut_hydro"/>
</dbReference>
<dbReference type="AlphaFoldDB" id="A0A9P6VX45"/>
<dbReference type="Pfam" id="PF17778">
    <property type="entry name" value="WHD_BLACT"/>
    <property type="match status" value="1"/>
</dbReference>
<reference evidence="3 4" key="1">
    <citation type="submission" date="2020-11" db="EMBL/GenBank/DDBJ databases">
        <title>Kefir isolates.</title>
        <authorList>
            <person name="Marcisauskas S."/>
            <person name="Kim Y."/>
            <person name="Blasche S."/>
        </authorList>
    </citation>
    <scope>NUCLEOTIDE SEQUENCE [LARGE SCALE GENOMIC DNA]</scope>
    <source>
        <strain evidence="3 4">KR</strain>
    </source>
</reference>
<dbReference type="InterPro" id="IPR036388">
    <property type="entry name" value="WH-like_DNA-bd_sf"/>
</dbReference>
<dbReference type="OrthoDB" id="17458at2759"/>
<sequence>MATLPELPAVTSLSKHVTRILGQNPSKFTLQGTNSYLVHHPHSTRMILIDTTGPSSSGPLPAAARSSYLTSLRSLLAERSTPQGGQGGAPAHVSDIILTHWHRDHVAALPDVIRALALVQPRIPVRVWKFPCADEGEEDWKSERGRDAAIEYELAGLGSTEFVVQPGEGAAGSKRIHVLRQGQKFRLESELRDHHRHDDDNDQAAAVSDADVDAIELEVVHTPGHTSDSICLVLRRAALSSSSAAAVDDSAAQTPPPLGVFTADTVLGHGTAVFASLSSYLSSLSRLITSLSSSSSSSPAASSSSSDPNPNTDSQPQLPRIPLFPGHGDVVVDAIAKITEYRAHRLERERQVVQVLERAQRDESGPLTADELVDQIYGSTIPSSLKPAATHGCLLHLAKLLEEKIVIRVVDTANNQRSAGRAVVEHEEVQIPEGWYDGWSIAITPTASM</sequence>
<feature type="compositionally biased region" description="Polar residues" evidence="1">
    <location>
        <begin position="307"/>
        <end position="317"/>
    </location>
</feature>
<feature type="compositionally biased region" description="Low complexity" evidence="1">
    <location>
        <begin position="295"/>
        <end position="306"/>
    </location>
</feature>
<evidence type="ECO:0000256" key="1">
    <source>
        <dbReference type="SAM" id="MobiDB-lite"/>
    </source>
</evidence>
<dbReference type="PANTHER" id="PTHR23131">
    <property type="entry name" value="ENDORIBONUCLEASE LACTB2"/>
    <property type="match status" value="1"/>
</dbReference>
<comment type="caution">
    <text evidence="3">The sequence shown here is derived from an EMBL/GenBank/DDBJ whole genome shotgun (WGS) entry which is preliminary data.</text>
</comment>
<dbReference type="Gene3D" id="3.60.15.10">
    <property type="entry name" value="Ribonuclease Z/Hydroxyacylglutathione hydrolase-like"/>
    <property type="match status" value="1"/>
</dbReference>
<dbReference type="Pfam" id="PF00753">
    <property type="entry name" value="Lactamase_B"/>
    <property type="match status" value="1"/>
</dbReference>
<accession>A0A9P6VX45</accession>
<keyword evidence="4" id="KW-1185">Reference proteome</keyword>
<feature type="domain" description="Metallo-beta-lactamase" evidence="2">
    <location>
        <begin position="32"/>
        <end position="291"/>
    </location>
</feature>